<proteinExistence type="predicted"/>
<evidence type="ECO:0000256" key="1">
    <source>
        <dbReference type="SAM" id="Phobius"/>
    </source>
</evidence>
<organism evidence="2 3">
    <name type="scientific">Pseudidiomarina indica</name>
    <dbReference type="NCBI Taxonomy" id="1159017"/>
    <lineage>
        <taxon>Bacteria</taxon>
        <taxon>Pseudomonadati</taxon>
        <taxon>Pseudomonadota</taxon>
        <taxon>Gammaproteobacteria</taxon>
        <taxon>Alteromonadales</taxon>
        <taxon>Idiomarinaceae</taxon>
        <taxon>Pseudidiomarina</taxon>
    </lineage>
</organism>
<evidence type="ECO:0000313" key="2">
    <source>
        <dbReference type="EMBL" id="SDB51135.1"/>
    </source>
</evidence>
<sequence>MRQGSKQQRGQGFVELLILTSLLGLTLTFSVTQLNQALTEQHEQLDTLKASILQPVPQPTWQRHAKDPFTRQVAPIIQPLQRYTQLNVALDNLYSVAGDHPHYQLARLVDGWQAQRANDLISMPQSLTLSHYLEQLGIGPLLNFIGHLPMAKELAAGQLQFGKIAPDVTPFELRCWNDLCRQ</sequence>
<dbReference type="OrthoDB" id="6237642at2"/>
<feature type="transmembrane region" description="Helical" evidence="1">
    <location>
        <begin position="12"/>
        <end position="31"/>
    </location>
</feature>
<gene>
    <name evidence="2" type="ORF">SAMN02927930_02007</name>
</gene>
<dbReference type="RefSeq" id="WP_092593914.1">
    <property type="nucleotide sequence ID" value="NZ_FMXN01000015.1"/>
</dbReference>
<accession>A0A1G6E2D1</accession>
<dbReference type="AlphaFoldDB" id="A0A1G6E2D1"/>
<keyword evidence="1" id="KW-0472">Membrane</keyword>
<name>A0A1G6E2D1_9GAMM</name>
<dbReference type="STRING" id="1159017.SAMN02927930_02007"/>
<keyword evidence="1" id="KW-0812">Transmembrane</keyword>
<reference evidence="3" key="1">
    <citation type="submission" date="2016-10" db="EMBL/GenBank/DDBJ databases">
        <authorList>
            <person name="Varghese N."/>
            <person name="Submissions S."/>
        </authorList>
    </citation>
    <scope>NUCLEOTIDE SEQUENCE [LARGE SCALE GENOMIC DNA]</scope>
    <source>
        <strain evidence="3">CGMCC 1.10824</strain>
    </source>
</reference>
<dbReference type="EMBL" id="FMXN01000015">
    <property type="protein sequence ID" value="SDB51135.1"/>
    <property type="molecule type" value="Genomic_DNA"/>
</dbReference>
<keyword evidence="3" id="KW-1185">Reference proteome</keyword>
<protein>
    <submittedName>
        <fullName evidence="2">Uncharacterized protein</fullName>
    </submittedName>
</protein>
<keyword evidence="1" id="KW-1133">Transmembrane helix</keyword>
<dbReference type="Proteomes" id="UP000199626">
    <property type="component" value="Unassembled WGS sequence"/>
</dbReference>
<evidence type="ECO:0000313" key="3">
    <source>
        <dbReference type="Proteomes" id="UP000199626"/>
    </source>
</evidence>